<evidence type="ECO:0000313" key="2">
    <source>
        <dbReference type="EMBL" id="RSH89724.1"/>
    </source>
</evidence>
<protein>
    <submittedName>
        <fullName evidence="2">Uncharacterized protein</fullName>
    </submittedName>
</protein>
<evidence type="ECO:0000313" key="3">
    <source>
        <dbReference type="Proteomes" id="UP000279259"/>
    </source>
</evidence>
<organism evidence="2 3">
    <name type="scientific">Saitozyma podzolica</name>
    <dbReference type="NCBI Taxonomy" id="1890683"/>
    <lineage>
        <taxon>Eukaryota</taxon>
        <taxon>Fungi</taxon>
        <taxon>Dikarya</taxon>
        <taxon>Basidiomycota</taxon>
        <taxon>Agaricomycotina</taxon>
        <taxon>Tremellomycetes</taxon>
        <taxon>Tremellales</taxon>
        <taxon>Trimorphomycetaceae</taxon>
        <taxon>Saitozyma</taxon>
    </lineage>
</organism>
<name>A0A427YFM0_9TREE</name>
<feature type="compositionally biased region" description="Basic residues" evidence="1">
    <location>
        <begin position="1"/>
        <end position="10"/>
    </location>
</feature>
<feature type="region of interest" description="Disordered" evidence="1">
    <location>
        <begin position="1"/>
        <end position="59"/>
    </location>
</feature>
<evidence type="ECO:0000256" key="1">
    <source>
        <dbReference type="SAM" id="MobiDB-lite"/>
    </source>
</evidence>
<dbReference type="AlphaFoldDB" id="A0A427YFM0"/>
<gene>
    <name evidence="2" type="ORF">EHS25_001709</name>
</gene>
<dbReference type="Proteomes" id="UP000279259">
    <property type="component" value="Unassembled WGS sequence"/>
</dbReference>
<reference evidence="2 3" key="1">
    <citation type="submission" date="2018-11" db="EMBL/GenBank/DDBJ databases">
        <title>Genome sequence of Saitozyma podzolica DSM 27192.</title>
        <authorList>
            <person name="Aliyu H."/>
            <person name="Gorte O."/>
            <person name="Ochsenreither K."/>
        </authorList>
    </citation>
    <scope>NUCLEOTIDE SEQUENCE [LARGE SCALE GENOMIC DNA]</scope>
    <source>
        <strain evidence="2 3">DSM 27192</strain>
    </source>
</reference>
<accession>A0A427YFM0</accession>
<dbReference type="EMBL" id="RSCD01000012">
    <property type="protein sequence ID" value="RSH89724.1"/>
    <property type="molecule type" value="Genomic_DNA"/>
</dbReference>
<proteinExistence type="predicted"/>
<keyword evidence="3" id="KW-1185">Reference proteome</keyword>
<sequence length="122" mass="13688">MSIPSHFRKTSRLDVRPLLKPRARDESIPERRGLESGVGEHYATLPGAQSIERPLKDDTDVPSISLASCHSKRPRCLWQQQKTATEDDPQVQRTTKLVEKCTMAPYNSEESVRINQSSTSAA</sequence>
<feature type="compositionally biased region" description="Basic and acidic residues" evidence="1">
    <location>
        <begin position="11"/>
        <end position="34"/>
    </location>
</feature>
<comment type="caution">
    <text evidence="2">The sequence shown here is derived from an EMBL/GenBank/DDBJ whole genome shotgun (WGS) entry which is preliminary data.</text>
</comment>